<dbReference type="EMBL" id="DRQG01000078">
    <property type="protein sequence ID" value="HGY55691.1"/>
    <property type="molecule type" value="Genomic_DNA"/>
</dbReference>
<dbReference type="Pfam" id="PF13439">
    <property type="entry name" value="Glyco_transf_4"/>
    <property type="match status" value="1"/>
</dbReference>
<proteinExistence type="predicted"/>
<dbReference type="InterPro" id="IPR001296">
    <property type="entry name" value="Glyco_trans_1"/>
</dbReference>
<accession>A0A7V4U0C7</accession>
<sequence length="429" mass="49381">MKKVLIITYYWPPAGGPGVQRVLKFVKYLPDYGWQPIVLTVRDGEFIALDESLQKEIPDGLKVYKTRALEPNLLYKKFVGMDKQAMIPDAVLTEKEIDWKKKFSHWVRLNLFLPDAKIGWLPFAVKKGKDIIREEKPDVLFSSSPPPTVHLIAKKLAAFAKLKWVADFRDPWTNIHYYNKLPKSAMAEWLDKRLEESVLKKADRITVVNDDFFDRVDAPKTSIISNGFDSTDRPPIDSKKRNPRFTIRYMGSLKIRQYVESFFKLVGELCSKKEFTDKISVELIGNISPEVRQKIEQHNISCPVQLIPYQNHDAVLQKIAEADLLLLFIGRSDMAPKIISGKVFEYLMVQKPILAYGPVGGAADELLKKTGAGTLFDYEDYNGAKEFLLSLLKNWQENKKFSRFNHEEINKYERKALTGRLASLFEELT</sequence>
<protein>
    <recommendedName>
        <fullName evidence="4">Glycosyltransferase</fullName>
    </recommendedName>
</protein>
<organism evidence="3">
    <name type="scientific">Caldithrix abyssi</name>
    <dbReference type="NCBI Taxonomy" id="187145"/>
    <lineage>
        <taxon>Bacteria</taxon>
        <taxon>Pseudomonadati</taxon>
        <taxon>Calditrichota</taxon>
        <taxon>Calditrichia</taxon>
        <taxon>Calditrichales</taxon>
        <taxon>Calditrichaceae</taxon>
        <taxon>Caldithrix</taxon>
    </lineage>
</organism>
<evidence type="ECO:0000313" key="3">
    <source>
        <dbReference type="EMBL" id="HGY55691.1"/>
    </source>
</evidence>
<dbReference type="SUPFAM" id="SSF53756">
    <property type="entry name" value="UDP-Glycosyltransferase/glycogen phosphorylase"/>
    <property type="match status" value="1"/>
</dbReference>
<name>A0A7V4U0C7_CALAY</name>
<dbReference type="CDD" id="cd03794">
    <property type="entry name" value="GT4_WbuB-like"/>
    <property type="match status" value="1"/>
</dbReference>
<feature type="domain" description="Glycosyltransferase subfamily 4-like N-terminal" evidence="2">
    <location>
        <begin position="105"/>
        <end position="230"/>
    </location>
</feature>
<dbReference type="InterPro" id="IPR028098">
    <property type="entry name" value="Glyco_trans_4-like_N"/>
</dbReference>
<evidence type="ECO:0008006" key="4">
    <source>
        <dbReference type="Google" id="ProtNLM"/>
    </source>
</evidence>
<dbReference type="GO" id="GO:0016757">
    <property type="term" value="F:glycosyltransferase activity"/>
    <property type="evidence" value="ECO:0007669"/>
    <property type="project" value="InterPro"/>
</dbReference>
<evidence type="ECO:0000259" key="2">
    <source>
        <dbReference type="Pfam" id="PF13439"/>
    </source>
</evidence>
<dbReference type="Gene3D" id="3.40.50.2000">
    <property type="entry name" value="Glycogen Phosphorylase B"/>
    <property type="match status" value="2"/>
</dbReference>
<evidence type="ECO:0000259" key="1">
    <source>
        <dbReference type="Pfam" id="PF00534"/>
    </source>
</evidence>
<dbReference type="PANTHER" id="PTHR12526">
    <property type="entry name" value="GLYCOSYLTRANSFERASE"/>
    <property type="match status" value="1"/>
</dbReference>
<dbReference type="Pfam" id="PF00534">
    <property type="entry name" value="Glycos_transf_1"/>
    <property type="match status" value="1"/>
</dbReference>
<dbReference type="Proteomes" id="UP000885779">
    <property type="component" value="Unassembled WGS sequence"/>
</dbReference>
<comment type="caution">
    <text evidence="3">The sequence shown here is derived from an EMBL/GenBank/DDBJ whole genome shotgun (WGS) entry which is preliminary data.</text>
</comment>
<feature type="domain" description="Glycosyl transferase family 1" evidence="1">
    <location>
        <begin position="239"/>
        <end position="403"/>
    </location>
</feature>
<reference evidence="3" key="1">
    <citation type="journal article" date="2020" name="mSystems">
        <title>Genome- and Community-Level Interaction Insights into Carbon Utilization and Element Cycling Functions of Hydrothermarchaeota in Hydrothermal Sediment.</title>
        <authorList>
            <person name="Zhou Z."/>
            <person name="Liu Y."/>
            <person name="Xu W."/>
            <person name="Pan J."/>
            <person name="Luo Z.H."/>
            <person name="Li M."/>
        </authorList>
    </citation>
    <scope>NUCLEOTIDE SEQUENCE [LARGE SCALE GENOMIC DNA]</scope>
    <source>
        <strain evidence="3">HyVt-577</strain>
    </source>
</reference>
<gene>
    <name evidence="3" type="ORF">ENK44_08325</name>
</gene>
<dbReference type="AlphaFoldDB" id="A0A7V4U0C7"/>